<dbReference type="InterPro" id="IPR050951">
    <property type="entry name" value="Retrovirus_Pol_polyprotein"/>
</dbReference>
<protein>
    <recommendedName>
        <fullName evidence="1">Integrase catalytic domain-containing protein</fullName>
    </recommendedName>
</protein>
<dbReference type="PANTHER" id="PTHR37984">
    <property type="entry name" value="PROTEIN CBG26694"/>
    <property type="match status" value="1"/>
</dbReference>
<dbReference type="InterPro" id="IPR012337">
    <property type="entry name" value="RNaseH-like_sf"/>
</dbReference>
<evidence type="ECO:0000259" key="1">
    <source>
        <dbReference type="PROSITE" id="PS50994"/>
    </source>
</evidence>
<proteinExistence type="predicted"/>
<dbReference type="PROSITE" id="PS50994">
    <property type="entry name" value="INTEGRASE"/>
    <property type="match status" value="1"/>
</dbReference>
<accession>A0A0H5R0R7</accession>
<organism evidence="2">
    <name type="scientific">Spongospora subterranea</name>
    <dbReference type="NCBI Taxonomy" id="70186"/>
    <lineage>
        <taxon>Eukaryota</taxon>
        <taxon>Sar</taxon>
        <taxon>Rhizaria</taxon>
        <taxon>Endomyxa</taxon>
        <taxon>Phytomyxea</taxon>
        <taxon>Plasmodiophorida</taxon>
        <taxon>Plasmodiophoridae</taxon>
        <taxon>Spongospora</taxon>
    </lineage>
</organism>
<dbReference type="Gene3D" id="3.30.420.10">
    <property type="entry name" value="Ribonuclease H-like superfamily/Ribonuclease H"/>
    <property type="match status" value="1"/>
</dbReference>
<dbReference type="GO" id="GO:0003676">
    <property type="term" value="F:nucleic acid binding"/>
    <property type="evidence" value="ECO:0007669"/>
    <property type="project" value="InterPro"/>
</dbReference>
<dbReference type="InterPro" id="IPR036397">
    <property type="entry name" value="RNaseH_sf"/>
</dbReference>
<dbReference type="GO" id="GO:0015074">
    <property type="term" value="P:DNA integration"/>
    <property type="evidence" value="ECO:0007669"/>
    <property type="project" value="InterPro"/>
</dbReference>
<dbReference type="AlphaFoldDB" id="A0A0H5R0R7"/>
<reference evidence="2" key="1">
    <citation type="submission" date="2015-04" db="EMBL/GenBank/DDBJ databases">
        <title>The genome sequence of the plant pathogenic Rhizarian Plasmodiophora brassicae reveals insights in its biotrophic life cycle and the origin of chitin synthesis.</title>
        <authorList>
            <person name="Schwelm A."/>
            <person name="Fogelqvist J."/>
            <person name="Knaust A."/>
            <person name="Julke S."/>
            <person name="Lilja T."/>
            <person name="Dhandapani V."/>
            <person name="Bonilla-Rosso G."/>
            <person name="Karlsson M."/>
            <person name="Shevchenko A."/>
            <person name="Choi S.R."/>
            <person name="Kim H.G."/>
            <person name="Park J.Y."/>
            <person name="Lim Y.P."/>
            <person name="Ludwig-Muller J."/>
            <person name="Dixelius C."/>
        </authorList>
    </citation>
    <scope>NUCLEOTIDE SEQUENCE</scope>
    <source>
        <tissue evidence="2">Potato root galls</tissue>
    </source>
</reference>
<dbReference type="EMBL" id="HACM01007356">
    <property type="protein sequence ID" value="CRZ07798.1"/>
    <property type="molecule type" value="Transcribed_RNA"/>
</dbReference>
<evidence type="ECO:0000313" key="2">
    <source>
        <dbReference type="EMBL" id="CRZ07798.1"/>
    </source>
</evidence>
<dbReference type="InterPro" id="IPR001584">
    <property type="entry name" value="Integrase_cat-core"/>
</dbReference>
<dbReference type="PANTHER" id="PTHR37984:SF15">
    <property type="entry name" value="INTEGRASE CATALYTIC DOMAIN-CONTAINING PROTEIN"/>
    <property type="match status" value="1"/>
</dbReference>
<sequence length="313" mass="35856">MHNGPTCHAKRRNTFAIVWPVSKRRRLSAPGKGDGRRLRKRWQENRGRSCTSIMSSICQQQREAVKSLSATESAEALITGVFLTKGFPLKLVADRSTSWRNELWTAMCEALGIQLSMTVAYRAKANGMAERPHRYLNSFLRTLAPDEQNRWDRVLPYLTFAYCQGVCRTTGQTPHFLEFGRDLRGPSSYNVLIPKAAPMAQREYLARLRRRLHAAWKISEQTAAEVYRAAKDRYNNGRMDMILDVGRLVWVTQVASAPVLEERQSRRFLPRLTGPWRVLSRHENATDTYRLRHETTGERGVVQRRSDGTGAHS</sequence>
<dbReference type="SUPFAM" id="SSF53098">
    <property type="entry name" value="Ribonuclease H-like"/>
    <property type="match status" value="1"/>
</dbReference>
<feature type="domain" description="Integrase catalytic" evidence="1">
    <location>
        <begin position="65"/>
        <end position="182"/>
    </location>
</feature>
<name>A0A0H5R0R7_9EUKA</name>